<gene>
    <name evidence="1" type="ORF">G7Y89_g10021</name>
</gene>
<dbReference type="InterPro" id="IPR017853">
    <property type="entry name" value="GH"/>
</dbReference>
<dbReference type="AlphaFoldDB" id="A0A8H4RG98"/>
<protein>
    <recommendedName>
        <fullName evidence="3">Glycoside hydrolase family 5 domain-containing protein</fullName>
    </recommendedName>
</protein>
<organism evidence="1 2">
    <name type="scientific">Cudoniella acicularis</name>
    <dbReference type="NCBI Taxonomy" id="354080"/>
    <lineage>
        <taxon>Eukaryota</taxon>
        <taxon>Fungi</taxon>
        <taxon>Dikarya</taxon>
        <taxon>Ascomycota</taxon>
        <taxon>Pezizomycotina</taxon>
        <taxon>Leotiomycetes</taxon>
        <taxon>Helotiales</taxon>
        <taxon>Tricladiaceae</taxon>
        <taxon>Cudoniella</taxon>
    </lineage>
</organism>
<sequence length="151" mass="16437">MNPGWNLGNTLDVIPTEGSWNNPPVDFSTFDVVKAACFKSIRLPEFIIEAINAAGSFNSQRVATLVGPGESVSHPEYFATPTNMPNPYAIQFHYYSPYDFIFGAWGKTWWGATADKTSLLSDLSTISAAFPNIPLLIGEWSATPVTTETAA</sequence>
<dbReference type="Proteomes" id="UP000566819">
    <property type="component" value="Unassembled WGS sequence"/>
</dbReference>
<reference evidence="1 2" key="1">
    <citation type="submission" date="2020-03" db="EMBL/GenBank/DDBJ databases">
        <title>Draft Genome Sequence of Cudoniella acicularis.</title>
        <authorList>
            <person name="Buettner E."/>
            <person name="Kellner H."/>
        </authorList>
    </citation>
    <scope>NUCLEOTIDE SEQUENCE [LARGE SCALE GENOMIC DNA]</scope>
    <source>
        <strain evidence="1 2">DSM 108380</strain>
    </source>
</reference>
<keyword evidence="2" id="KW-1185">Reference proteome</keyword>
<dbReference type="SUPFAM" id="SSF51445">
    <property type="entry name" value="(Trans)glycosidases"/>
    <property type="match status" value="1"/>
</dbReference>
<name>A0A8H4RG98_9HELO</name>
<evidence type="ECO:0008006" key="3">
    <source>
        <dbReference type="Google" id="ProtNLM"/>
    </source>
</evidence>
<proteinExistence type="predicted"/>
<dbReference type="EMBL" id="JAAMPI010000856">
    <property type="protein sequence ID" value="KAF4628131.1"/>
    <property type="molecule type" value="Genomic_DNA"/>
</dbReference>
<evidence type="ECO:0000313" key="1">
    <source>
        <dbReference type="EMBL" id="KAF4628131.1"/>
    </source>
</evidence>
<dbReference type="OrthoDB" id="412536at2759"/>
<comment type="caution">
    <text evidence="1">The sequence shown here is derived from an EMBL/GenBank/DDBJ whole genome shotgun (WGS) entry which is preliminary data.</text>
</comment>
<accession>A0A8H4RG98</accession>
<evidence type="ECO:0000313" key="2">
    <source>
        <dbReference type="Proteomes" id="UP000566819"/>
    </source>
</evidence>
<dbReference type="Gene3D" id="3.20.20.80">
    <property type="entry name" value="Glycosidases"/>
    <property type="match status" value="2"/>
</dbReference>